<comment type="caution">
    <text evidence="10">The sequence shown here is derived from an EMBL/GenBank/DDBJ whole genome shotgun (WGS) entry which is preliminary data.</text>
</comment>
<organism evidence="10 11">
    <name type="scientific">Pseudaminobacter soli</name>
    <name type="common">ex Zhang et al. 2022</name>
    <dbReference type="NCBI Taxonomy" id="2831468"/>
    <lineage>
        <taxon>Bacteria</taxon>
        <taxon>Pseudomonadati</taxon>
        <taxon>Pseudomonadota</taxon>
        <taxon>Alphaproteobacteria</taxon>
        <taxon>Hyphomicrobiales</taxon>
        <taxon>Phyllobacteriaceae</taxon>
        <taxon>Pseudaminobacter</taxon>
    </lineage>
</organism>
<sequence>MAEAPAATLEAMDIQELMKLLPHRYPFLLVDRIVDIDGDNSAVGIKNVTFNEPHFQGHFPGQPVMPGVLIIEAMAQTAGAICIRKNGGESPALVYFMTIDNAKFRKPVVPGDQLAIHVRKLKQRGTIWRFGCEAQVAGAKVAEAEISAMIATQPV</sequence>
<keyword evidence="7 9" id="KW-0456">Lyase</keyword>
<dbReference type="EMBL" id="JAGWCR010000013">
    <property type="protein sequence ID" value="MBS3651348.1"/>
    <property type="molecule type" value="Genomic_DNA"/>
</dbReference>
<dbReference type="GO" id="GO:0005737">
    <property type="term" value="C:cytoplasm"/>
    <property type="evidence" value="ECO:0007669"/>
    <property type="project" value="UniProtKB-SubCell"/>
</dbReference>
<evidence type="ECO:0000256" key="7">
    <source>
        <dbReference type="ARBA" id="ARBA00023239"/>
    </source>
</evidence>
<evidence type="ECO:0000256" key="3">
    <source>
        <dbReference type="ARBA" id="ARBA00022490"/>
    </source>
</evidence>
<comment type="subcellular location">
    <subcellularLocation>
        <location evidence="1 9">Cytoplasm</location>
    </subcellularLocation>
</comment>
<feature type="active site" evidence="9">
    <location>
        <position position="58"/>
    </location>
</feature>
<keyword evidence="6 9" id="KW-0443">Lipid metabolism</keyword>
<evidence type="ECO:0000256" key="9">
    <source>
        <dbReference type="HAMAP-Rule" id="MF_00406"/>
    </source>
</evidence>
<keyword evidence="3 9" id="KW-0963">Cytoplasm</keyword>
<dbReference type="Gene3D" id="3.10.129.10">
    <property type="entry name" value="Hotdog Thioesterase"/>
    <property type="match status" value="1"/>
</dbReference>
<evidence type="ECO:0000313" key="11">
    <source>
        <dbReference type="Proteomes" id="UP000680348"/>
    </source>
</evidence>
<comment type="function">
    <text evidence="8 9">Involved in unsaturated fatty acids biosynthesis. Catalyzes the dehydration of short chain beta-hydroxyacyl-ACPs and long chain saturated and unsaturated beta-hydroxyacyl-ACPs.</text>
</comment>
<dbReference type="NCBIfam" id="NF000582">
    <property type="entry name" value="PRK00006.1"/>
    <property type="match status" value="1"/>
</dbReference>
<dbReference type="AlphaFoldDB" id="A0A942I446"/>
<dbReference type="SUPFAM" id="SSF54637">
    <property type="entry name" value="Thioesterase/thiol ester dehydrase-isomerase"/>
    <property type="match status" value="1"/>
</dbReference>
<dbReference type="PANTHER" id="PTHR30272:SF1">
    <property type="entry name" value="3-HYDROXYACYL-[ACYL-CARRIER-PROTEIN] DEHYDRATASE"/>
    <property type="match status" value="1"/>
</dbReference>
<dbReference type="GO" id="GO:0019171">
    <property type="term" value="F:(3R)-hydroxyacyl-[acyl-carrier-protein] dehydratase activity"/>
    <property type="evidence" value="ECO:0007669"/>
    <property type="project" value="UniProtKB-EC"/>
</dbReference>
<dbReference type="GO" id="GO:0009245">
    <property type="term" value="P:lipid A biosynthetic process"/>
    <property type="evidence" value="ECO:0007669"/>
    <property type="project" value="UniProtKB-UniRule"/>
</dbReference>
<evidence type="ECO:0000256" key="6">
    <source>
        <dbReference type="ARBA" id="ARBA00023098"/>
    </source>
</evidence>
<evidence type="ECO:0000256" key="8">
    <source>
        <dbReference type="ARBA" id="ARBA00025049"/>
    </source>
</evidence>
<keyword evidence="5 9" id="KW-0441">Lipid A biosynthesis</keyword>
<evidence type="ECO:0000256" key="1">
    <source>
        <dbReference type="ARBA" id="ARBA00004496"/>
    </source>
</evidence>
<dbReference type="RefSeq" id="WP_188256910.1">
    <property type="nucleotide sequence ID" value="NZ_JABVCF010000013.1"/>
</dbReference>
<dbReference type="InterPro" id="IPR010084">
    <property type="entry name" value="FabZ"/>
</dbReference>
<dbReference type="PANTHER" id="PTHR30272">
    <property type="entry name" value="3-HYDROXYACYL-[ACYL-CARRIER-PROTEIN] DEHYDRATASE"/>
    <property type="match status" value="1"/>
</dbReference>
<dbReference type="Proteomes" id="UP000680348">
    <property type="component" value="Unassembled WGS sequence"/>
</dbReference>
<comment type="similarity">
    <text evidence="2 9">Belongs to the thioester dehydratase family. FabZ subfamily.</text>
</comment>
<evidence type="ECO:0000256" key="4">
    <source>
        <dbReference type="ARBA" id="ARBA00022516"/>
    </source>
</evidence>
<protein>
    <recommendedName>
        <fullName evidence="9">3-hydroxyacyl-[acyl-carrier-protein] dehydratase FabZ</fullName>
        <ecNumber evidence="9">4.2.1.59</ecNumber>
    </recommendedName>
    <alternativeName>
        <fullName evidence="9">(3R)-hydroxymyristoyl-[acyl-carrier-protein] dehydratase</fullName>
        <shortName evidence="9">(3R)-hydroxymyristoyl-ACP dehydrase</shortName>
    </alternativeName>
    <alternativeName>
        <fullName evidence="9">Beta-hydroxyacyl-ACP dehydratase</fullName>
    </alternativeName>
</protein>
<dbReference type="GO" id="GO:0016020">
    <property type="term" value="C:membrane"/>
    <property type="evidence" value="ECO:0007669"/>
    <property type="project" value="GOC"/>
</dbReference>
<dbReference type="Pfam" id="PF07977">
    <property type="entry name" value="FabA"/>
    <property type="match status" value="1"/>
</dbReference>
<dbReference type="NCBIfam" id="TIGR01750">
    <property type="entry name" value="fabZ"/>
    <property type="match status" value="1"/>
</dbReference>
<reference evidence="10" key="1">
    <citation type="submission" date="2021-04" db="EMBL/GenBank/DDBJ databases">
        <title>Pseudaminobacter soli sp. nov., isolated from paddy soil contaminated by heavy metals.</title>
        <authorList>
            <person name="Zhang K."/>
        </authorList>
    </citation>
    <scope>NUCLEOTIDE SEQUENCE</scope>
    <source>
        <strain evidence="10">19-2017</strain>
    </source>
</reference>
<keyword evidence="11" id="KW-1185">Reference proteome</keyword>
<evidence type="ECO:0000256" key="5">
    <source>
        <dbReference type="ARBA" id="ARBA00022556"/>
    </source>
</evidence>
<evidence type="ECO:0000313" key="10">
    <source>
        <dbReference type="EMBL" id="MBS3651348.1"/>
    </source>
</evidence>
<dbReference type="CDD" id="cd01288">
    <property type="entry name" value="FabZ"/>
    <property type="match status" value="1"/>
</dbReference>
<name>A0A942I446_9HYPH</name>
<dbReference type="FunFam" id="3.10.129.10:FF:000001">
    <property type="entry name" value="3-hydroxyacyl-[acyl-carrier-protein] dehydratase FabZ"/>
    <property type="match status" value="1"/>
</dbReference>
<keyword evidence="4 9" id="KW-0444">Lipid biosynthesis</keyword>
<dbReference type="InterPro" id="IPR029069">
    <property type="entry name" value="HotDog_dom_sf"/>
</dbReference>
<dbReference type="GO" id="GO:0006633">
    <property type="term" value="P:fatty acid biosynthetic process"/>
    <property type="evidence" value="ECO:0007669"/>
    <property type="project" value="UniProtKB-UniRule"/>
</dbReference>
<accession>A0A942I446</accession>
<evidence type="ECO:0000256" key="2">
    <source>
        <dbReference type="ARBA" id="ARBA00009174"/>
    </source>
</evidence>
<comment type="catalytic activity">
    <reaction evidence="9">
        <text>a (3R)-hydroxyacyl-[ACP] = a (2E)-enoyl-[ACP] + H2O</text>
        <dbReference type="Rhea" id="RHEA:13097"/>
        <dbReference type="Rhea" id="RHEA-COMP:9925"/>
        <dbReference type="Rhea" id="RHEA-COMP:9945"/>
        <dbReference type="ChEBI" id="CHEBI:15377"/>
        <dbReference type="ChEBI" id="CHEBI:78784"/>
        <dbReference type="ChEBI" id="CHEBI:78827"/>
        <dbReference type="EC" id="4.2.1.59"/>
    </reaction>
</comment>
<gene>
    <name evidence="9 10" type="primary">fabZ</name>
    <name evidence="10" type="ORF">KEU06_22290</name>
</gene>
<dbReference type="InterPro" id="IPR013114">
    <property type="entry name" value="FabA_FabZ"/>
</dbReference>
<dbReference type="HAMAP" id="MF_00406">
    <property type="entry name" value="FabZ"/>
    <property type="match status" value="1"/>
</dbReference>
<dbReference type="EC" id="4.2.1.59" evidence="9"/>
<proteinExistence type="inferred from homology"/>